<dbReference type="SUPFAM" id="SSF50630">
    <property type="entry name" value="Acid proteases"/>
    <property type="match status" value="1"/>
</dbReference>
<dbReference type="EMBL" id="FMSP01000005">
    <property type="protein sequence ID" value="SCV70269.1"/>
    <property type="molecule type" value="Genomic_DNA"/>
</dbReference>
<keyword evidence="5" id="KW-1185">Reference proteome</keyword>
<dbReference type="InterPro" id="IPR001461">
    <property type="entry name" value="Aspartic_peptidase_A1"/>
</dbReference>
<dbReference type="Pfam" id="PF00026">
    <property type="entry name" value="Asp"/>
    <property type="match status" value="1"/>
</dbReference>
<comment type="similarity">
    <text evidence="1">Belongs to the peptidase A1 family.</text>
</comment>
<sequence length="417" mass="46181">MLFASTLTALVLLSAHLAPVAARDHHHDSHPAAHDEAARAKPRSFEIKVNVPLKRDFLNADGTINEARVKRAVDHQRQRHRRRPANSLETLTDVERKIQADLFKRAQELEQDYNANKAKSVSKNAGASPAPLIADGYQWGTDVHFGDRTKSKGQRLTLFLDTLDYSTFVAKIGCLTGGTPYNPSKSPTTADRKTSYSDKEIGQGYRYEDTLSIGDFTIPKQGFIAIDKPGGNQSLEDVLFYRSTFSGVLGLGRNPPSIHPRVLNPVENLHKSGAIHQSLYAVKITDEGGALHIGSIDHNSYVGNMVWAPLLDTNDWHIPIDGWLFGSSSVLKPKTQSALVFSTTNGLISIPRSTARALFQVKTDEELPFDRATSLYYHPCDNLRNEYWGFSVRDQVFKFPLSSLKLAGEPSCARAKS</sequence>
<evidence type="ECO:0000256" key="2">
    <source>
        <dbReference type="SAM" id="SignalP"/>
    </source>
</evidence>
<feature type="signal peptide" evidence="2">
    <location>
        <begin position="1"/>
        <end position="22"/>
    </location>
</feature>
<dbReference type="AlphaFoldDB" id="A0A238FBV4"/>
<name>A0A238FBV4_9BASI</name>
<evidence type="ECO:0000313" key="4">
    <source>
        <dbReference type="EMBL" id="SCV70269.1"/>
    </source>
</evidence>
<proteinExistence type="inferred from homology"/>
<dbReference type="GO" id="GO:0004190">
    <property type="term" value="F:aspartic-type endopeptidase activity"/>
    <property type="evidence" value="ECO:0007669"/>
    <property type="project" value="InterPro"/>
</dbReference>
<dbReference type="PROSITE" id="PS51767">
    <property type="entry name" value="PEPTIDASE_A1"/>
    <property type="match status" value="1"/>
</dbReference>
<organism evidence="4 5">
    <name type="scientific">Microbotryum intermedium</name>
    <dbReference type="NCBI Taxonomy" id="269621"/>
    <lineage>
        <taxon>Eukaryota</taxon>
        <taxon>Fungi</taxon>
        <taxon>Dikarya</taxon>
        <taxon>Basidiomycota</taxon>
        <taxon>Pucciniomycotina</taxon>
        <taxon>Microbotryomycetes</taxon>
        <taxon>Microbotryales</taxon>
        <taxon>Microbotryaceae</taxon>
        <taxon>Microbotryum</taxon>
    </lineage>
</organism>
<dbReference type="PANTHER" id="PTHR47966:SF51">
    <property type="entry name" value="BETA-SITE APP-CLEAVING ENZYME, ISOFORM A-RELATED"/>
    <property type="match status" value="1"/>
</dbReference>
<dbReference type="InterPro" id="IPR034164">
    <property type="entry name" value="Pepsin-like_dom"/>
</dbReference>
<dbReference type="InterPro" id="IPR033121">
    <property type="entry name" value="PEPTIDASE_A1"/>
</dbReference>
<reference evidence="5" key="1">
    <citation type="submission" date="2016-09" db="EMBL/GenBank/DDBJ databases">
        <authorList>
            <person name="Jeantristanb JTB J.-T."/>
            <person name="Ricardo R."/>
        </authorList>
    </citation>
    <scope>NUCLEOTIDE SEQUENCE [LARGE SCALE GENOMIC DNA]</scope>
</reference>
<protein>
    <submittedName>
        <fullName evidence="4">BQ2448_1663 protein</fullName>
    </submittedName>
</protein>
<keyword evidence="2" id="KW-0732">Signal</keyword>
<evidence type="ECO:0000313" key="5">
    <source>
        <dbReference type="Proteomes" id="UP000198372"/>
    </source>
</evidence>
<accession>A0A238FBV4</accession>
<evidence type="ECO:0000259" key="3">
    <source>
        <dbReference type="PROSITE" id="PS51767"/>
    </source>
</evidence>
<dbReference type="InterPro" id="IPR021109">
    <property type="entry name" value="Peptidase_aspartic_dom_sf"/>
</dbReference>
<feature type="domain" description="Peptidase A1" evidence="3">
    <location>
        <begin position="139"/>
        <end position="417"/>
    </location>
</feature>
<dbReference type="PANTHER" id="PTHR47966">
    <property type="entry name" value="BETA-SITE APP-CLEAVING ENZYME, ISOFORM A-RELATED"/>
    <property type="match status" value="1"/>
</dbReference>
<evidence type="ECO:0000256" key="1">
    <source>
        <dbReference type="ARBA" id="ARBA00007447"/>
    </source>
</evidence>
<gene>
    <name evidence="4" type="ORF">BQ2448_1663</name>
</gene>
<dbReference type="Proteomes" id="UP000198372">
    <property type="component" value="Unassembled WGS sequence"/>
</dbReference>
<dbReference type="Gene3D" id="2.40.70.10">
    <property type="entry name" value="Acid Proteases"/>
    <property type="match status" value="1"/>
</dbReference>
<feature type="chain" id="PRO_5013099436" evidence="2">
    <location>
        <begin position="23"/>
        <end position="417"/>
    </location>
</feature>
<dbReference type="CDD" id="cd05471">
    <property type="entry name" value="pepsin_like"/>
    <property type="match status" value="1"/>
</dbReference>
<dbReference type="OrthoDB" id="15189at2759"/>
<dbReference type="GO" id="GO:0006508">
    <property type="term" value="P:proteolysis"/>
    <property type="evidence" value="ECO:0007669"/>
    <property type="project" value="InterPro"/>
</dbReference>